<dbReference type="EMBL" id="AKHW03000257">
    <property type="protein sequence ID" value="KYO48030.1"/>
    <property type="molecule type" value="Genomic_DNA"/>
</dbReference>
<evidence type="ECO:0000313" key="2">
    <source>
        <dbReference type="EMBL" id="KYO48030.1"/>
    </source>
</evidence>
<sequence>MELAQPSLVVHSSWLEHQEPHGASPARSQLQTLPCGKVGQAPAWGSAPPWAGLGTNDCPVESQAFDP</sequence>
<feature type="region of interest" description="Disordered" evidence="1">
    <location>
        <begin position="38"/>
        <end position="67"/>
    </location>
</feature>
<reference evidence="2 3" key="1">
    <citation type="journal article" date="2012" name="Genome Biol.">
        <title>Sequencing three crocodilian genomes to illuminate the evolution of archosaurs and amniotes.</title>
        <authorList>
            <person name="St John J.A."/>
            <person name="Braun E.L."/>
            <person name="Isberg S.R."/>
            <person name="Miles L.G."/>
            <person name="Chong A.Y."/>
            <person name="Gongora J."/>
            <person name="Dalzell P."/>
            <person name="Moran C."/>
            <person name="Bed'hom B."/>
            <person name="Abzhanov A."/>
            <person name="Burgess S.C."/>
            <person name="Cooksey A.M."/>
            <person name="Castoe T.A."/>
            <person name="Crawford N.G."/>
            <person name="Densmore L.D."/>
            <person name="Drew J.C."/>
            <person name="Edwards S.V."/>
            <person name="Faircloth B.C."/>
            <person name="Fujita M.K."/>
            <person name="Greenwold M.J."/>
            <person name="Hoffmann F.G."/>
            <person name="Howard J.M."/>
            <person name="Iguchi T."/>
            <person name="Janes D.E."/>
            <person name="Khan S.Y."/>
            <person name="Kohno S."/>
            <person name="de Koning A.J."/>
            <person name="Lance S.L."/>
            <person name="McCarthy F.M."/>
            <person name="McCormack J.E."/>
            <person name="Merchant M.E."/>
            <person name="Peterson D.G."/>
            <person name="Pollock D.D."/>
            <person name="Pourmand N."/>
            <person name="Raney B.J."/>
            <person name="Roessler K.A."/>
            <person name="Sanford J.R."/>
            <person name="Sawyer R.H."/>
            <person name="Schmidt C.J."/>
            <person name="Triplett E.W."/>
            <person name="Tuberville T.D."/>
            <person name="Venegas-Anaya M."/>
            <person name="Howard J.T."/>
            <person name="Jarvis E.D."/>
            <person name="Guillette L.J.Jr."/>
            <person name="Glenn T.C."/>
            <person name="Green R.E."/>
            <person name="Ray D.A."/>
        </authorList>
    </citation>
    <scope>NUCLEOTIDE SEQUENCE [LARGE SCALE GENOMIC DNA]</scope>
    <source>
        <strain evidence="2">KSC_2009_1</strain>
    </source>
</reference>
<accession>A0A151PG86</accession>
<name>A0A151PG86_ALLMI</name>
<evidence type="ECO:0000313" key="3">
    <source>
        <dbReference type="Proteomes" id="UP000050525"/>
    </source>
</evidence>
<feature type="compositionally biased region" description="Low complexity" evidence="1">
    <location>
        <begin position="39"/>
        <end position="54"/>
    </location>
</feature>
<dbReference type="AlphaFoldDB" id="A0A151PG86"/>
<organism evidence="2 3">
    <name type="scientific">Alligator mississippiensis</name>
    <name type="common">American alligator</name>
    <dbReference type="NCBI Taxonomy" id="8496"/>
    <lineage>
        <taxon>Eukaryota</taxon>
        <taxon>Metazoa</taxon>
        <taxon>Chordata</taxon>
        <taxon>Craniata</taxon>
        <taxon>Vertebrata</taxon>
        <taxon>Euteleostomi</taxon>
        <taxon>Archelosauria</taxon>
        <taxon>Archosauria</taxon>
        <taxon>Crocodylia</taxon>
        <taxon>Alligatoridae</taxon>
        <taxon>Alligatorinae</taxon>
        <taxon>Alligator</taxon>
    </lineage>
</organism>
<evidence type="ECO:0000256" key="1">
    <source>
        <dbReference type="SAM" id="MobiDB-lite"/>
    </source>
</evidence>
<comment type="caution">
    <text evidence="2">The sequence shown here is derived from an EMBL/GenBank/DDBJ whole genome shotgun (WGS) entry which is preliminary data.</text>
</comment>
<keyword evidence="3" id="KW-1185">Reference proteome</keyword>
<protein>
    <submittedName>
        <fullName evidence="2">Uncharacterized protein</fullName>
    </submittedName>
</protein>
<proteinExistence type="predicted"/>
<gene>
    <name evidence="2" type="ORF">Y1Q_0001858</name>
</gene>
<dbReference type="Proteomes" id="UP000050525">
    <property type="component" value="Unassembled WGS sequence"/>
</dbReference>